<dbReference type="AlphaFoldDB" id="A0A6P4ZHF8"/>
<dbReference type="PANTHER" id="PTHR43272">
    <property type="entry name" value="LONG-CHAIN-FATTY-ACID--COA LIGASE"/>
    <property type="match status" value="1"/>
</dbReference>
<dbReference type="EC" id="6.2.1.3" evidence="4"/>
<dbReference type="GeneID" id="109482367"/>
<evidence type="ECO:0000256" key="1">
    <source>
        <dbReference type="ARBA" id="ARBA00022598"/>
    </source>
</evidence>
<proteinExistence type="predicted"/>
<dbReference type="Gene3D" id="3.40.50.12780">
    <property type="entry name" value="N-terminal domain of ligase-like"/>
    <property type="match status" value="1"/>
</dbReference>
<dbReference type="Pfam" id="PF00501">
    <property type="entry name" value="AMP-binding"/>
    <property type="match status" value="1"/>
</dbReference>
<evidence type="ECO:0000313" key="8">
    <source>
        <dbReference type="RefSeq" id="XP_019640620.1"/>
    </source>
</evidence>
<feature type="compositionally biased region" description="Polar residues" evidence="5">
    <location>
        <begin position="32"/>
        <end position="42"/>
    </location>
</feature>
<dbReference type="SUPFAM" id="SSF56801">
    <property type="entry name" value="Acetyl-CoA synthetase-like"/>
    <property type="match status" value="1"/>
</dbReference>
<dbReference type="GO" id="GO:0005783">
    <property type="term" value="C:endoplasmic reticulum"/>
    <property type="evidence" value="ECO:0007669"/>
    <property type="project" value="TreeGrafter"/>
</dbReference>
<keyword evidence="7" id="KW-1185">Reference proteome</keyword>
<sequence>MMQLLEVPGSAGLRDRPADMSVTADNHAPTHGNHTATSKGVNGTMNGVLKENGDVSAADIHVSLSQKGVTPAGLLSADSLMTWKADGAVQLRMSETGALSRPPETVHAMFTRAVKNYPDQTALGVKRNDVWLKWTYQEYYDACCKAAKSLIKLGLERFHGVGIIGFNSPEWFMGHLGAILAGGFGVGIYTTNNAEACRYVAESCEANVIIVENNVQLQKILKVWDKLPHLKAVVQYTGPLEQKRPNLYTWEEFMKLGSDVADKTLEDRISAQVPNQCCVLIYTSGTTGNPKGAMLSHDNITWTAHYASEYASLRMGKEISVSYLPLSHVAGQMLDIFAPMCNAGSTYFAQPDALKGSLVQTLKEVRPTALLGVPRVWEKIADKLQAIGRESRGMKKKIGTWAKGIGLAGNMNIMKGHSPPWGWTIANMVVFRNIRKALGLDRCRLQFSGAAPIAMETLQYFMSINIPLYELYGMSESTGPHTMALPHHFRLGSCGSEFPGATTVIKNADDEGIGEVCFYGRHVFMGYLKMEDKTREALDEEGLLHSGDLGKKDQEGYLYITGRIKELIITAGGENIPPVLIEDTVKEELPIISNAMLIGDKRKFLSCLLTPKVEMDAETGAPTDQLTQQAIDFCRKVGSQATKASEIAEGRDTLINEAIQAGVTRANKRAASRAQNIQKWLLLEQDFSIPGGELGPTLKLRRPIVNKMYADTIDKFYAEPAPTPGTTPMEETKVAR</sequence>
<keyword evidence="2" id="KW-0276">Fatty acid metabolism</keyword>
<evidence type="ECO:0000259" key="6">
    <source>
        <dbReference type="Pfam" id="PF00501"/>
    </source>
</evidence>
<dbReference type="Proteomes" id="UP000515135">
    <property type="component" value="Unplaced"/>
</dbReference>
<gene>
    <name evidence="8" type="primary">LOC109482367</name>
</gene>
<dbReference type="GO" id="GO:0016020">
    <property type="term" value="C:membrane"/>
    <property type="evidence" value="ECO:0007669"/>
    <property type="project" value="TreeGrafter"/>
</dbReference>
<feature type="domain" description="AMP-dependent synthetase/ligase" evidence="6">
    <location>
        <begin position="110"/>
        <end position="528"/>
    </location>
</feature>
<dbReference type="Pfam" id="PF23562">
    <property type="entry name" value="AMP-binding_C_3"/>
    <property type="match status" value="1"/>
</dbReference>
<accession>A0A6P4ZHF8</accession>
<dbReference type="InterPro" id="IPR020845">
    <property type="entry name" value="AMP-binding_CS"/>
</dbReference>
<dbReference type="GO" id="GO:0004467">
    <property type="term" value="F:long-chain fatty acid-CoA ligase activity"/>
    <property type="evidence" value="ECO:0007669"/>
    <property type="project" value="UniProtKB-EC"/>
</dbReference>
<dbReference type="InterPro" id="IPR042099">
    <property type="entry name" value="ANL_N_sf"/>
</dbReference>
<evidence type="ECO:0000256" key="2">
    <source>
        <dbReference type="ARBA" id="ARBA00022832"/>
    </source>
</evidence>
<keyword evidence="3" id="KW-0443">Lipid metabolism</keyword>
<evidence type="ECO:0000256" key="3">
    <source>
        <dbReference type="ARBA" id="ARBA00023098"/>
    </source>
</evidence>
<dbReference type="OrthoDB" id="3633556at2759"/>
<keyword evidence="1" id="KW-0436">Ligase</keyword>
<organism evidence="7 8">
    <name type="scientific">Branchiostoma belcheri</name>
    <name type="common">Amphioxus</name>
    <dbReference type="NCBI Taxonomy" id="7741"/>
    <lineage>
        <taxon>Eukaryota</taxon>
        <taxon>Metazoa</taxon>
        <taxon>Chordata</taxon>
        <taxon>Cephalochordata</taxon>
        <taxon>Leptocardii</taxon>
        <taxon>Amphioxiformes</taxon>
        <taxon>Branchiostomatidae</taxon>
        <taxon>Branchiostoma</taxon>
    </lineage>
</organism>
<evidence type="ECO:0000313" key="7">
    <source>
        <dbReference type="Proteomes" id="UP000515135"/>
    </source>
</evidence>
<dbReference type="CDD" id="cd05933">
    <property type="entry name" value="ACSBG_like"/>
    <property type="match status" value="1"/>
</dbReference>
<dbReference type="PROSITE" id="PS00455">
    <property type="entry name" value="AMP_BINDING"/>
    <property type="match status" value="1"/>
</dbReference>
<name>A0A6P4ZHF8_BRABE</name>
<evidence type="ECO:0000256" key="5">
    <source>
        <dbReference type="SAM" id="MobiDB-lite"/>
    </source>
</evidence>
<protein>
    <recommendedName>
        <fullName evidence="4">long-chain-fatty-acid--CoA ligase</fullName>
        <ecNumber evidence="4">6.2.1.3</ecNumber>
    </recommendedName>
</protein>
<reference evidence="8" key="1">
    <citation type="submission" date="2025-08" db="UniProtKB">
        <authorList>
            <consortium name="RefSeq"/>
        </authorList>
    </citation>
    <scope>IDENTIFICATION</scope>
    <source>
        <tissue evidence="8">Gonad</tissue>
    </source>
</reference>
<evidence type="ECO:0000256" key="4">
    <source>
        <dbReference type="ARBA" id="ARBA00026121"/>
    </source>
</evidence>
<dbReference type="PANTHER" id="PTHR43272:SF32">
    <property type="entry name" value="AMP-DEPENDENT SYNTHETASE_LIGASE DOMAIN-CONTAINING PROTEIN"/>
    <property type="match status" value="1"/>
</dbReference>
<dbReference type="InterPro" id="IPR000873">
    <property type="entry name" value="AMP-dep_synth/lig_dom"/>
</dbReference>
<feature type="region of interest" description="Disordered" evidence="5">
    <location>
        <begin position="1"/>
        <end position="42"/>
    </location>
</feature>
<dbReference type="RefSeq" id="XP_019640620.1">
    <property type="nucleotide sequence ID" value="XM_019785061.1"/>
</dbReference>